<name>A0ABW3FE67_9PROT</name>
<dbReference type="InterPro" id="IPR030930">
    <property type="entry name" value="AIDA"/>
</dbReference>
<organism evidence="1 2">
    <name type="scientific">Methylophilus luteus</name>
    <dbReference type="NCBI Taxonomy" id="640108"/>
    <lineage>
        <taxon>Bacteria</taxon>
        <taxon>Pseudomonadati</taxon>
        <taxon>Pseudomonadota</taxon>
        <taxon>Betaproteobacteria</taxon>
        <taxon>Nitrosomonadales</taxon>
        <taxon>Methylophilaceae</taxon>
        <taxon>Methylophilus</taxon>
    </lineage>
</organism>
<dbReference type="NCBIfam" id="TIGR04415">
    <property type="entry name" value="O_hepto_targRPT"/>
    <property type="match status" value="1"/>
</dbReference>
<dbReference type="EMBL" id="JBHTKB010000004">
    <property type="protein sequence ID" value="MFD0914712.1"/>
    <property type="molecule type" value="Genomic_DNA"/>
</dbReference>
<dbReference type="Gene3D" id="2.160.20.20">
    <property type="match status" value="1"/>
</dbReference>
<accession>A0ABW3FE67</accession>
<proteinExistence type="predicted"/>
<evidence type="ECO:0000313" key="1">
    <source>
        <dbReference type="EMBL" id="MFD0914712.1"/>
    </source>
</evidence>
<dbReference type="RefSeq" id="WP_379058928.1">
    <property type="nucleotide sequence ID" value="NZ_JBHTKB010000004.1"/>
</dbReference>
<protein>
    <recommendedName>
        <fullName evidence="3">Autotransporter outer membrane beta-barrel domain-containing protein</fullName>
    </recommendedName>
</protein>
<reference evidence="2" key="1">
    <citation type="journal article" date="2019" name="Int. J. Syst. Evol. Microbiol.">
        <title>The Global Catalogue of Microorganisms (GCM) 10K type strain sequencing project: providing services to taxonomists for standard genome sequencing and annotation.</title>
        <authorList>
            <consortium name="The Broad Institute Genomics Platform"/>
            <consortium name="The Broad Institute Genome Sequencing Center for Infectious Disease"/>
            <person name="Wu L."/>
            <person name="Ma J."/>
        </authorList>
    </citation>
    <scope>NUCLEOTIDE SEQUENCE [LARGE SCALE GENOMIC DNA]</scope>
    <source>
        <strain evidence="2">CCUG 58412</strain>
    </source>
</reference>
<comment type="caution">
    <text evidence="1">The sequence shown here is derived from an EMBL/GenBank/DDBJ whole genome shotgun (WGS) entry which is preliminary data.</text>
</comment>
<keyword evidence="2" id="KW-1185">Reference proteome</keyword>
<sequence length="167" mass="17489">MPKNTTKPLQTTGCLSLHYHHKLPAQSHAFPGSQSRFLTPASLLIALLYLGAQQAQAATFTVESNQTAEDVVIDNGDIQVVKGKATNITVRGKSAGGQRSSQYVFGLTEKTTVEASGAQYVESGGTAKNTTVKSSGSLNVDDKATIEDLTVESGGTAYLVAGSIWKG</sequence>
<evidence type="ECO:0000313" key="2">
    <source>
        <dbReference type="Proteomes" id="UP001597128"/>
    </source>
</evidence>
<evidence type="ECO:0008006" key="3">
    <source>
        <dbReference type="Google" id="ProtNLM"/>
    </source>
</evidence>
<dbReference type="Proteomes" id="UP001597128">
    <property type="component" value="Unassembled WGS sequence"/>
</dbReference>
<dbReference type="InterPro" id="IPR012332">
    <property type="entry name" value="Autotransporter_pectin_lyase_C"/>
</dbReference>
<gene>
    <name evidence="1" type="ORF">ACFQ1Z_14215</name>
</gene>